<comment type="similarity">
    <text evidence="2">Belongs to the PIGH family.</text>
</comment>
<dbReference type="EMBL" id="JAXIOK010000005">
    <property type="protein sequence ID" value="KAK4771236.1"/>
    <property type="molecule type" value="Genomic_DNA"/>
</dbReference>
<evidence type="ECO:0000313" key="6">
    <source>
        <dbReference type="Proteomes" id="UP001345219"/>
    </source>
</evidence>
<dbReference type="Proteomes" id="UP001345219">
    <property type="component" value="Chromosome 24"/>
</dbReference>
<keyword evidence="3" id="KW-1133">Transmembrane helix</keyword>
<dbReference type="InterPro" id="IPR019328">
    <property type="entry name" value="PIGH-H_dom"/>
</dbReference>
<keyword evidence="3" id="KW-0472">Membrane</keyword>
<organism evidence="5 6">
    <name type="scientific">Trapa incisa</name>
    <dbReference type="NCBI Taxonomy" id="236973"/>
    <lineage>
        <taxon>Eukaryota</taxon>
        <taxon>Viridiplantae</taxon>
        <taxon>Streptophyta</taxon>
        <taxon>Embryophyta</taxon>
        <taxon>Tracheophyta</taxon>
        <taxon>Spermatophyta</taxon>
        <taxon>Magnoliopsida</taxon>
        <taxon>eudicotyledons</taxon>
        <taxon>Gunneridae</taxon>
        <taxon>Pentapetalae</taxon>
        <taxon>rosids</taxon>
        <taxon>malvids</taxon>
        <taxon>Myrtales</taxon>
        <taxon>Lythraceae</taxon>
        <taxon>Trapa</taxon>
    </lineage>
</organism>
<evidence type="ECO:0000256" key="3">
    <source>
        <dbReference type="SAM" id="Phobius"/>
    </source>
</evidence>
<comment type="caution">
    <text evidence="5">The sequence shown here is derived from an EMBL/GenBank/DDBJ whole genome shotgun (WGS) entry which is preliminary data.</text>
</comment>
<comment type="pathway">
    <text evidence="1">Glycolipid biosynthesis; glycosylphosphatidylinositol-anchor biosynthesis.</text>
</comment>
<evidence type="ECO:0000259" key="4">
    <source>
        <dbReference type="Pfam" id="PF10181"/>
    </source>
</evidence>
<dbReference type="AlphaFoldDB" id="A0AAN7KQ06"/>
<gene>
    <name evidence="5" type="ORF">SAY87_031768</name>
</gene>
<dbReference type="GO" id="GO:0000506">
    <property type="term" value="C:glycosylphosphatidylinositol-N-acetylglucosaminyltransferase (GPI-GnT) complex"/>
    <property type="evidence" value="ECO:0007669"/>
    <property type="project" value="InterPro"/>
</dbReference>
<keyword evidence="6" id="KW-1185">Reference proteome</keyword>
<feature type="transmembrane region" description="Helical" evidence="3">
    <location>
        <begin position="66"/>
        <end position="85"/>
    </location>
</feature>
<sequence length="224" mass="25238">MGGGNYTVDARYVYTHNQECLTTRVIDTHHIEVRRSGAKVAAALCLFTVLASAYAFYIFFSKDRSNALAFWGLPLCAFIIMKFNSNTVKKGQKINGDSFHFSFLLFIMFDPSLSNFLWPCYVSSESVLILPSFGVQLETRYRSGRIVRRFVPIGKLLKPVLQECVTPITCYWCLSLVLREEDELMLVFKELRPPLKMLIPVWKALCAPTDGRGGGGSEECPPNG</sequence>
<proteinExistence type="inferred from homology"/>
<name>A0AAN7KQ06_9MYRT</name>
<evidence type="ECO:0000256" key="1">
    <source>
        <dbReference type="ARBA" id="ARBA00004687"/>
    </source>
</evidence>
<keyword evidence="3" id="KW-0812">Transmembrane</keyword>
<accession>A0AAN7KQ06</accession>
<dbReference type="GO" id="GO:0006506">
    <property type="term" value="P:GPI anchor biosynthetic process"/>
    <property type="evidence" value="ECO:0007669"/>
    <property type="project" value="InterPro"/>
</dbReference>
<feature type="transmembrane region" description="Helical" evidence="3">
    <location>
        <begin position="40"/>
        <end position="60"/>
    </location>
</feature>
<reference evidence="5 6" key="1">
    <citation type="journal article" date="2023" name="Hortic Res">
        <title>Pangenome of water caltrop reveals structural variations and asymmetric subgenome divergence after allopolyploidization.</title>
        <authorList>
            <person name="Zhang X."/>
            <person name="Chen Y."/>
            <person name="Wang L."/>
            <person name="Yuan Y."/>
            <person name="Fang M."/>
            <person name="Shi L."/>
            <person name="Lu R."/>
            <person name="Comes H.P."/>
            <person name="Ma Y."/>
            <person name="Chen Y."/>
            <person name="Huang G."/>
            <person name="Zhou Y."/>
            <person name="Zheng Z."/>
            <person name="Qiu Y."/>
        </authorList>
    </citation>
    <scope>NUCLEOTIDE SEQUENCE [LARGE SCALE GENOMIC DNA]</scope>
    <source>
        <tissue evidence="5">Roots</tissue>
    </source>
</reference>
<protein>
    <recommendedName>
        <fullName evidence="4">Phosphatidylinositol N-acetylglucosaminyltransferase subunit H conserved domain-containing protein</fullName>
    </recommendedName>
</protein>
<dbReference type="PANTHER" id="PTHR15231">
    <property type="entry name" value="PHOSPHATIDYLINOSITOL N-ACETYLGLUCOSAMINYLTRANSFERASE SUBUNIT H"/>
    <property type="match status" value="1"/>
</dbReference>
<evidence type="ECO:0000256" key="2">
    <source>
        <dbReference type="ARBA" id="ARBA00009610"/>
    </source>
</evidence>
<dbReference type="Pfam" id="PF10181">
    <property type="entry name" value="PIG-H"/>
    <property type="match status" value="1"/>
</dbReference>
<evidence type="ECO:0000313" key="5">
    <source>
        <dbReference type="EMBL" id="KAK4771236.1"/>
    </source>
</evidence>
<feature type="domain" description="Phosphatidylinositol N-acetylglucosaminyltransferase subunit H conserved" evidence="4">
    <location>
        <begin position="126"/>
        <end position="189"/>
    </location>
</feature>
<dbReference type="PANTHER" id="PTHR15231:SF1">
    <property type="entry name" value="PHOSPHATIDYLINOSITOL N-ACETYLGLUCOSAMINYLTRANSFERASE SUBUNIT H"/>
    <property type="match status" value="1"/>
</dbReference>
<dbReference type="InterPro" id="IPR044215">
    <property type="entry name" value="PIG-H"/>
</dbReference>